<feature type="region of interest" description="Disordered" evidence="1">
    <location>
        <begin position="35"/>
        <end position="55"/>
    </location>
</feature>
<name>A0AAV0ALN6_PHAPC</name>
<gene>
    <name evidence="2" type="ORF">PPACK8108_LOCUS4294</name>
</gene>
<dbReference type="Proteomes" id="UP001153365">
    <property type="component" value="Unassembled WGS sequence"/>
</dbReference>
<comment type="caution">
    <text evidence="2">The sequence shown here is derived from an EMBL/GenBank/DDBJ whole genome shotgun (WGS) entry which is preliminary data.</text>
</comment>
<reference evidence="2" key="1">
    <citation type="submission" date="2022-06" db="EMBL/GenBank/DDBJ databases">
        <authorList>
            <consortium name="SYNGENTA / RWTH Aachen University"/>
        </authorList>
    </citation>
    <scope>NUCLEOTIDE SEQUENCE</scope>
</reference>
<proteinExistence type="predicted"/>
<dbReference type="EMBL" id="CALTRL010000786">
    <property type="protein sequence ID" value="CAH7669649.1"/>
    <property type="molecule type" value="Genomic_DNA"/>
</dbReference>
<evidence type="ECO:0000256" key="1">
    <source>
        <dbReference type="SAM" id="MobiDB-lite"/>
    </source>
</evidence>
<sequence>MMVFGIDFDLGLARRTKTVVEPVKSSSSNVPADKFSGIGFASQPNPVSQINYPPS</sequence>
<keyword evidence="3" id="KW-1185">Reference proteome</keyword>
<feature type="compositionally biased region" description="Polar residues" evidence="1">
    <location>
        <begin position="42"/>
        <end position="55"/>
    </location>
</feature>
<evidence type="ECO:0000313" key="3">
    <source>
        <dbReference type="Proteomes" id="UP001153365"/>
    </source>
</evidence>
<organism evidence="2 3">
    <name type="scientific">Phakopsora pachyrhizi</name>
    <name type="common">Asian soybean rust disease fungus</name>
    <dbReference type="NCBI Taxonomy" id="170000"/>
    <lineage>
        <taxon>Eukaryota</taxon>
        <taxon>Fungi</taxon>
        <taxon>Dikarya</taxon>
        <taxon>Basidiomycota</taxon>
        <taxon>Pucciniomycotina</taxon>
        <taxon>Pucciniomycetes</taxon>
        <taxon>Pucciniales</taxon>
        <taxon>Phakopsoraceae</taxon>
        <taxon>Phakopsora</taxon>
    </lineage>
</organism>
<protein>
    <submittedName>
        <fullName evidence="2">Uncharacterized protein</fullName>
    </submittedName>
</protein>
<accession>A0AAV0ALN6</accession>
<dbReference type="AlphaFoldDB" id="A0AAV0ALN6"/>
<evidence type="ECO:0000313" key="2">
    <source>
        <dbReference type="EMBL" id="CAH7669649.1"/>
    </source>
</evidence>